<protein>
    <submittedName>
        <fullName evidence="1">Uncharacterized protein</fullName>
    </submittedName>
</protein>
<comment type="caution">
    <text evidence="1">The sequence shown here is derived from an EMBL/GenBank/DDBJ whole genome shotgun (WGS) entry which is preliminary data.</text>
</comment>
<evidence type="ECO:0000313" key="2">
    <source>
        <dbReference type="Proteomes" id="UP001589891"/>
    </source>
</evidence>
<evidence type="ECO:0000313" key="1">
    <source>
        <dbReference type="EMBL" id="MFC0708931.1"/>
    </source>
</evidence>
<accession>A0ABV6SHF8</accession>
<reference evidence="1 2" key="1">
    <citation type="submission" date="2024-09" db="EMBL/GenBank/DDBJ databases">
        <authorList>
            <person name="Sun Q."/>
            <person name="Mori K."/>
        </authorList>
    </citation>
    <scope>NUCLEOTIDE SEQUENCE [LARGE SCALE GENOMIC DNA]</scope>
    <source>
        <strain evidence="1 2">NCAIM B.01794</strain>
    </source>
</reference>
<keyword evidence="2" id="KW-1185">Reference proteome</keyword>
<dbReference type="RefSeq" id="WP_377968808.1">
    <property type="nucleotide sequence ID" value="NZ_JBHUKG010000001.1"/>
</dbReference>
<sequence length="53" mass="5892">MPLSSAASRSCTCTTERSTKAALERRMTALEEAEDWPGRDIGIFPGAMWIFLE</sequence>
<gene>
    <name evidence="1" type="ORF">ACFFGX_04755</name>
</gene>
<dbReference type="Proteomes" id="UP001589891">
    <property type="component" value="Unassembled WGS sequence"/>
</dbReference>
<dbReference type="EMBL" id="JBHLSS010000031">
    <property type="protein sequence ID" value="MFC0708931.1"/>
    <property type="molecule type" value="Genomic_DNA"/>
</dbReference>
<proteinExistence type="predicted"/>
<organism evidence="1 2">
    <name type="scientific">Azorhizophilus paspali</name>
    <name type="common">Azotobacter paspali</name>
    <dbReference type="NCBI Taxonomy" id="69963"/>
    <lineage>
        <taxon>Bacteria</taxon>
        <taxon>Pseudomonadati</taxon>
        <taxon>Pseudomonadota</taxon>
        <taxon>Gammaproteobacteria</taxon>
        <taxon>Pseudomonadales</taxon>
        <taxon>Pseudomonadaceae</taxon>
        <taxon>Azorhizophilus</taxon>
    </lineage>
</organism>
<name>A0ABV6SHF8_AZOPA</name>